<dbReference type="InterPro" id="IPR015505">
    <property type="entry name" value="Coronin"/>
</dbReference>
<feature type="non-terminal residue" evidence="4">
    <location>
        <position position="1"/>
    </location>
</feature>
<comment type="similarity">
    <text evidence="1 3">Belongs to the WD repeat coronin family.</text>
</comment>
<keyword evidence="2 3" id="KW-0853">WD repeat</keyword>
<evidence type="ECO:0000256" key="2">
    <source>
        <dbReference type="PROSITE-ProRule" id="PRU00221"/>
    </source>
</evidence>
<dbReference type="InterPro" id="IPR015943">
    <property type="entry name" value="WD40/YVTN_repeat-like_dom_sf"/>
</dbReference>
<evidence type="ECO:0000256" key="1">
    <source>
        <dbReference type="ARBA" id="ARBA00009482"/>
    </source>
</evidence>
<dbReference type="Pfam" id="PF00400">
    <property type="entry name" value="WD40"/>
    <property type="match status" value="2"/>
</dbReference>
<evidence type="ECO:0000313" key="4">
    <source>
        <dbReference type="EMBL" id="CRZ03650.1"/>
    </source>
</evidence>
<dbReference type="SMART" id="SM00320">
    <property type="entry name" value="WD40"/>
    <property type="match status" value="5"/>
</dbReference>
<dbReference type="PANTHER" id="PTHR10856:SF20">
    <property type="entry name" value="CORONIN-7"/>
    <property type="match status" value="1"/>
</dbReference>
<dbReference type="PROSITE" id="PS50082">
    <property type="entry name" value="WD_REPEATS_2"/>
    <property type="match status" value="2"/>
</dbReference>
<keyword evidence="3" id="KW-0677">Repeat</keyword>
<dbReference type="SMART" id="SM01167">
    <property type="entry name" value="DUF1900"/>
    <property type="match status" value="2"/>
</dbReference>
<dbReference type="Pfam" id="PF16300">
    <property type="entry name" value="WD40_4"/>
    <property type="match status" value="2"/>
</dbReference>
<name>A0A0H5QN97_9EUKA</name>
<accession>A0A0H5QN97</accession>
<sequence>PKGSSIAADLATPAPTNSASLIAASGAYTAAASSTPGSIIVIGPEPQPTTIFVSHVKPISDIAFSPFNWSLLASCSLDGSARFCAASDSGDFQEKWTASVSNQSSLNCVRFHPSCRNVAFSAGATSSLLLDLAHEKPILESPVGDHSVVSADFSADGSSVIMAATVAASASGFLTIHDPRRAIVASQCKIDARPHSVLSVGNSGHIAVLGNNQFRAPQLLMFDNRKMLSPILTESLQLSAGICLQVFDPDTSLISVSTRGSTSMMVFDLSQTDRLRHLTTYMSTSVFQGMASKPKRSLNVLSCEIAHIKQMTTSSIESISLSIPRKSRGFHPDLFPDTASTENEAISLEKYMAGDNALPIIQPFNIGPIMISDSISQSVSKPSNLTQISNISVPAVALANLEENRSDNRRRIEAKLKKSLVAHVSGQELRSLDSYWYGIKPNEASMPLGLNLLTNGKCIVFPWKSLGASSLAVIPIHIRGRVDAQIPLVRAHGQQLSCFALSDMDPTVLVTGCVDAHVRVWRIPSSRMSSNMPDLTEPMADILTPGKVTFLAVNPFQPSVLAVASQSYDTSILTFWDISTAESSQTCCISIDCHPDQIMSLSFNCDGRLLATSCKDRRCRIFDPRVQNTLIASFMMLEGVRDTHIVWLGTSGYILTIGFGNASSRQFSIWKVFNKENDVGSVVGDPVLLTTHVIDQTNTTMVPNYDPDTGLLYVAGIGDKTILFFYIDPSKSDIVEPLGRYVCADIVSGITWHRKTSCNVCSVEIGCALSLSGEQIKPISFSIPRKRKEYFQDDLYPPTMVPGECVSAIEWFSGKNTPILLKSMLPEGMGPLSSAPPEAVTDRQLKRLQYLKSNEEAQAQPTVHDHITSKLANVEVTAVPTNRWDAKPVHDGAVADDEWE</sequence>
<dbReference type="InterPro" id="IPR001680">
    <property type="entry name" value="WD40_rpt"/>
</dbReference>
<evidence type="ECO:0000256" key="3">
    <source>
        <dbReference type="RuleBase" id="RU280818"/>
    </source>
</evidence>
<organism evidence="4">
    <name type="scientific">Spongospora subterranea</name>
    <dbReference type="NCBI Taxonomy" id="70186"/>
    <lineage>
        <taxon>Eukaryota</taxon>
        <taxon>Sar</taxon>
        <taxon>Rhizaria</taxon>
        <taxon>Endomyxa</taxon>
        <taxon>Phytomyxea</taxon>
        <taxon>Plasmodiophorida</taxon>
        <taxon>Plasmodiophoridae</taxon>
        <taxon>Spongospora</taxon>
    </lineage>
</organism>
<dbReference type="AlphaFoldDB" id="A0A0H5QN97"/>
<dbReference type="InterPro" id="IPR011047">
    <property type="entry name" value="Quinoprotein_ADH-like_sf"/>
</dbReference>
<dbReference type="EMBL" id="HACM01003208">
    <property type="protein sequence ID" value="CRZ03650.1"/>
    <property type="molecule type" value="Transcribed_RNA"/>
</dbReference>
<dbReference type="PANTHER" id="PTHR10856">
    <property type="entry name" value="CORONIN"/>
    <property type="match status" value="1"/>
</dbReference>
<proteinExistence type="inferred from homology"/>
<reference evidence="4" key="1">
    <citation type="submission" date="2015-04" db="EMBL/GenBank/DDBJ databases">
        <title>The genome sequence of the plant pathogenic Rhizarian Plasmodiophora brassicae reveals insights in its biotrophic life cycle and the origin of chitin synthesis.</title>
        <authorList>
            <person name="Schwelm A."/>
            <person name="Fogelqvist J."/>
            <person name="Knaust A."/>
            <person name="Julke S."/>
            <person name="Lilja T."/>
            <person name="Dhandapani V."/>
            <person name="Bonilla-Rosso G."/>
            <person name="Karlsson M."/>
            <person name="Shevchenko A."/>
            <person name="Choi S.R."/>
            <person name="Kim H.G."/>
            <person name="Park J.Y."/>
            <person name="Lim Y.P."/>
            <person name="Ludwig-Muller J."/>
            <person name="Dixelius C."/>
        </authorList>
    </citation>
    <scope>NUCLEOTIDE SEQUENCE</scope>
    <source>
        <tissue evidence="4">Potato root galls</tissue>
    </source>
</reference>
<protein>
    <recommendedName>
        <fullName evidence="3">Coronin</fullName>
    </recommendedName>
</protein>
<dbReference type="SUPFAM" id="SSF50998">
    <property type="entry name" value="Quinoprotein alcohol dehydrogenase-like"/>
    <property type="match status" value="1"/>
</dbReference>
<feature type="repeat" description="WD" evidence="2">
    <location>
        <begin position="489"/>
        <end position="531"/>
    </location>
</feature>
<dbReference type="Gene3D" id="2.130.10.10">
    <property type="entry name" value="YVTN repeat-like/Quinoprotein amine dehydrogenase"/>
    <property type="match status" value="2"/>
</dbReference>
<feature type="repeat" description="WD" evidence="2">
    <location>
        <begin position="591"/>
        <end position="623"/>
    </location>
</feature>